<organism evidence="2 3">
    <name type="scientific">Parabacteroides distasonis</name>
    <dbReference type="NCBI Taxonomy" id="823"/>
    <lineage>
        <taxon>Bacteria</taxon>
        <taxon>Pseudomonadati</taxon>
        <taxon>Bacteroidota</taxon>
        <taxon>Bacteroidia</taxon>
        <taxon>Bacteroidales</taxon>
        <taxon>Tannerellaceae</taxon>
        <taxon>Parabacteroides</taxon>
    </lineage>
</organism>
<proteinExistence type="predicted"/>
<dbReference type="EC" id="2.4.-.-" evidence="2"/>
<dbReference type="EMBL" id="CYXP01000010">
    <property type="protein sequence ID" value="CUN31485.1"/>
    <property type="molecule type" value="Genomic_DNA"/>
</dbReference>
<feature type="domain" description="Glycosyl transferase family 1" evidence="1">
    <location>
        <begin position="195"/>
        <end position="352"/>
    </location>
</feature>
<keyword evidence="2" id="KW-0167">Capsid protein</keyword>
<dbReference type="CDD" id="cd03801">
    <property type="entry name" value="GT4_PimA-like"/>
    <property type="match status" value="1"/>
</dbReference>
<dbReference type="SUPFAM" id="SSF53756">
    <property type="entry name" value="UDP-Glycosyltransferase/glycogen phosphorylase"/>
    <property type="match status" value="1"/>
</dbReference>
<dbReference type="GO" id="GO:0016757">
    <property type="term" value="F:glycosyltransferase activity"/>
    <property type="evidence" value="ECO:0007669"/>
    <property type="project" value="UniProtKB-KW"/>
</dbReference>
<keyword evidence="2" id="KW-0328">Glycosyltransferase</keyword>
<dbReference type="Proteomes" id="UP000095591">
    <property type="component" value="Unassembled WGS sequence"/>
</dbReference>
<name>A0A173VZF7_PARDI</name>
<dbReference type="InterPro" id="IPR050194">
    <property type="entry name" value="Glycosyltransferase_grp1"/>
</dbReference>
<evidence type="ECO:0000313" key="3">
    <source>
        <dbReference type="Proteomes" id="UP000095591"/>
    </source>
</evidence>
<protein>
    <submittedName>
        <fullName evidence="2">Spore coat protein SA</fullName>
        <ecNumber evidence="2">2.4.-.-</ecNumber>
    </submittedName>
</protein>
<dbReference type="Gene3D" id="3.40.50.2000">
    <property type="entry name" value="Glycogen Phosphorylase B"/>
    <property type="match status" value="2"/>
</dbReference>
<gene>
    <name evidence="2" type="primary">cotSA</name>
    <name evidence="2" type="ORF">ERS852429_03744</name>
</gene>
<dbReference type="InterPro" id="IPR001296">
    <property type="entry name" value="Glyco_trans_1"/>
</dbReference>
<evidence type="ECO:0000313" key="2">
    <source>
        <dbReference type="EMBL" id="CUN31485.1"/>
    </source>
</evidence>
<reference evidence="2 3" key="1">
    <citation type="submission" date="2015-09" db="EMBL/GenBank/DDBJ databases">
        <authorList>
            <consortium name="Pathogen Informatics"/>
        </authorList>
    </citation>
    <scope>NUCLEOTIDE SEQUENCE [LARGE SCALE GENOMIC DNA]</scope>
    <source>
        <strain evidence="2 3">2789STDY5608872</strain>
    </source>
</reference>
<accession>A0A173VZF7</accession>
<dbReference type="RefSeq" id="WP_057319918.1">
    <property type="nucleotide sequence ID" value="NZ_CYXP01000010.1"/>
</dbReference>
<evidence type="ECO:0000259" key="1">
    <source>
        <dbReference type="Pfam" id="PF00534"/>
    </source>
</evidence>
<dbReference type="PANTHER" id="PTHR45947:SF3">
    <property type="entry name" value="SULFOQUINOVOSYL TRANSFERASE SQD2"/>
    <property type="match status" value="1"/>
</dbReference>
<keyword evidence="2" id="KW-0808">Transferase</keyword>
<dbReference type="AlphaFoldDB" id="A0A173VZF7"/>
<dbReference type="Pfam" id="PF00534">
    <property type="entry name" value="Glycos_transf_1"/>
    <property type="match status" value="1"/>
</dbReference>
<dbReference type="PANTHER" id="PTHR45947">
    <property type="entry name" value="SULFOQUINOVOSYL TRANSFERASE SQD2"/>
    <property type="match status" value="1"/>
</dbReference>
<keyword evidence="2" id="KW-0946">Virion</keyword>
<sequence length="375" mass="43125">MKKKLVVFHPAIAPYRVDFFNSLNKEFDAIFYFEFGDVLEQSFAQDELRGRLEFVPRFLASGLFGIKNLRTQVFSILRKEQPDVVFCSEYNILGLLLLVYKFLFNWKLSIFTICDDSKEIAESASLVKRCMRFIAVKFYSGIILTNDDVLSWYVKRFRVKQKFLFFPIIQKDQDFRLLLENALPVSKILEDTYHLEGRQVLLFVGRLIDIKNLFFLLDALALVVNRYPKVILLFVGDGDQRVALERHAERNGLADHVIFAGKKQGEDLYACYNVGQIFILPSYYERFGAVVNEALLAGCYTLCSVVAGAACLIEPQKNGDLFDPASKTYLAEKLAQSLKDCEGLKQISLKANKMCYSYDQYITSFFNQLNSIIDK</sequence>